<evidence type="ECO:0000313" key="1">
    <source>
        <dbReference type="EMBL" id="TKI79173.1"/>
    </source>
</evidence>
<dbReference type="RefSeq" id="WP_137059486.1">
    <property type="nucleotide sequence ID" value="NZ_SZOD01001175.1"/>
</dbReference>
<reference evidence="1 2" key="1">
    <citation type="journal article" date="2019" name="Environ. Microbiol.">
        <title>An active ?-lactamase is a part of an orchestrated cell wall stress resistance network of Bacillus subtilis and related rhizosphere species.</title>
        <authorList>
            <person name="Bucher T."/>
            <person name="Keren-Paz A."/>
            <person name="Hausser J."/>
            <person name="Olender T."/>
            <person name="Cytryn E."/>
            <person name="Kolodkin-Gal I."/>
        </authorList>
    </citation>
    <scope>NUCLEOTIDE SEQUENCE [LARGE SCALE GENOMIC DNA]</scope>
    <source>
        <strain evidence="1 2">I186</strain>
    </source>
</reference>
<dbReference type="AlphaFoldDB" id="A0A4V5TQN5"/>
<name>A0A4V5TQN5_BACMY</name>
<gene>
    <name evidence="1" type="ORF">FC701_32535</name>
</gene>
<protein>
    <submittedName>
        <fullName evidence="1">Uncharacterized protein</fullName>
    </submittedName>
</protein>
<comment type="caution">
    <text evidence="1">The sequence shown here is derived from an EMBL/GenBank/DDBJ whole genome shotgun (WGS) entry which is preliminary data.</text>
</comment>
<accession>A0A4V5TQN5</accession>
<sequence>MPQAIIEGQYLSSSIKKSSFNGVEKSFVQLDVYQPESTDSEKTVVVKCDDLELINQFKDTKMGMPIKAKVSINAYQNKAYFKLVNLA</sequence>
<dbReference type="EMBL" id="SZOD01001175">
    <property type="protein sequence ID" value="TKI79173.1"/>
    <property type="molecule type" value="Genomic_DNA"/>
</dbReference>
<proteinExistence type="predicted"/>
<organism evidence="1 2">
    <name type="scientific">Bacillus mycoides</name>
    <dbReference type="NCBI Taxonomy" id="1405"/>
    <lineage>
        <taxon>Bacteria</taxon>
        <taxon>Bacillati</taxon>
        <taxon>Bacillota</taxon>
        <taxon>Bacilli</taxon>
        <taxon>Bacillales</taxon>
        <taxon>Bacillaceae</taxon>
        <taxon>Bacillus</taxon>
        <taxon>Bacillus cereus group</taxon>
    </lineage>
</organism>
<evidence type="ECO:0000313" key="2">
    <source>
        <dbReference type="Proteomes" id="UP000305524"/>
    </source>
</evidence>
<dbReference type="Proteomes" id="UP000305524">
    <property type="component" value="Unassembled WGS sequence"/>
</dbReference>